<dbReference type="GO" id="GO:0006508">
    <property type="term" value="P:proteolysis"/>
    <property type="evidence" value="ECO:0007669"/>
    <property type="project" value="InterPro"/>
</dbReference>
<dbReference type="EMBL" id="CP013979">
    <property type="protein sequence ID" value="ANJ25630.1"/>
    <property type="molecule type" value="Genomic_DNA"/>
</dbReference>
<dbReference type="SUPFAM" id="SSF52540">
    <property type="entry name" value="P-loop containing nucleoside triphosphate hydrolases"/>
    <property type="match status" value="1"/>
</dbReference>
<evidence type="ECO:0000256" key="7">
    <source>
        <dbReference type="ARBA" id="ARBA00022840"/>
    </source>
</evidence>
<dbReference type="InterPro" id="IPR003593">
    <property type="entry name" value="AAA+_ATPase"/>
</dbReference>
<feature type="transmembrane region" description="Helical" evidence="11">
    <location>
        <begin position="139"/>
        <end position="164"/>
    </location>
</feature>
<dbReference type="GO" id="GO:0005524">
    <property type="term" value="F:ATP binding"/>
    <property type="evidence" value="ECO:0007669"/>
    <property type="project" value="UniProtKB-KW"/>
</dbReference>
<evidence type="ECO:0000256" key="5">
    <source>
        <dbReference type="ARBA" id="ARBA00022741"/>
    </source>
</evidence>
<evidence type="ECO:0000256" key="9">
    <source>
        <dbReference type="ARBA" id="ARBA00023136"/>
    </source>
</evidence>
<keyword evidence="7" id="KW-0067">ATP-binding</keyword>
<feature type="transmembrane region" description="Helical" evidence="11">
    <location>
        <begin position="398"/>
        <end position="420"/>
    </location>
</feature>
<dbReference type="PROSITE" id="PS00211">
    <property type="entry name" value="ABC_TRANSPORTER_1"/>
    <property type="match status" value="1"/>
</dbReference>
<dbReference type="InterPro" id="IPR011527">
    <property type="entry name" value="ABC1_TM_dom"/>
</dbReference>
<evidence type="ECO:0000256" key="4">
    <source>
        <dbReference type="ARBA" id="ARBA00022692"/>
    </source>
</evidence>
<proteinExistence type="inferred from homology"/>
<keyword evidence="9 11" id="KW-0472">Membrane</keyword>
<feature type="transmembrane region" description="Helical" evidence="11">
    <location>
        <begin position="365"/>
        <end position="386"/>
    </location>
</feature>
<dbReference type="Pfam" id="PF00005">
    <property type="entry name" value="ABC_tran"/>
    <property type="match status" value="1"/>
</dbReference>
<feature type="transmembrane region" description="Helical" evidence="11">
    <location>
        <begin position="254"/>
        <end position="271"/>
    </location>
</feature>
<keyword evidence="8 11" id="KW-1133">Transmembrane helix</keyword>
<evidence type="ECO:0000313" key="15">
    <source>
        <dbReference type="EMBL" id="ANJ25630.1"/>
    </source>
</evidence>
<dbReference type="InterPro" id="IPR003439">
    <property type="entry name" value="ABC_transporter-like_ATP-bd"/>
</dbReference>
<comment type="subcellular location">
    <subcellularLocation>
        <location evidence="1">Cell membrane</location>
        <topology evidence="1">Multi-pass membrane protein</topology>
    </subcellularLocation>
</comment>
<dbReference type="InterPro" id="IPR017871">
    <property type="entry name" value="ABC_transporter-like_CS"/>
</dbReference>
<protein>
    <submittedName>
        <fullName evidence="15">Uncharacterized protein</fullName>
    </submittedName>
</protein>
<dbReference type="STRING" id="453304.ATC03_01485"/>
<dbReference type="FunFam" id="3.40.50.300:FF:000299">
    <property type="entry name" value="ABC transporter ATP-binding protein/permease"/>
    <property type="match status" value="1"/>
</dbReference>
<dbReference type="GO" id="GO:0008234">
    <property type="term" value="F:cysteine-type peptidase activity"/>
    <property type="evidence" value="ECO:0007669"/>
    <property type="project" value="UniProtKB-KW"/>
</dbReference>
<dbReference type="InterPro" id="IPR027417">
    <property type="entry name" value="P-loop_NTPase"/>
</dbReference>
<keyword evidence="5" id="KW-0547">Nucleotide-binding</keyword>
<dbReference type="Gene3D" id="1.20.1560.10">
    <property type="entry name" value="ABC transporter type 1, transmembrane domain"/>
    <property type="match status" value="1"/>
</dbReference>
<evidence type="ECO:0000256" key="10">
    <source>
        <dbReference type="ARBA" id="ARBA00061644"/>
    </source>
</evidence>
<feature type="domain" description="ABC transmembrane type-1" evidence="13">
    <location>
        <begin position="141"/>
        <end position="421"/>
    </location>
</feature>
<keyword evidence="16" id="KW-1185">Reference proteome</keyword>
<dbReference type="SUPFAM" id="SSF90123">
    <property type="entry name" value="ABC transporter transmembrane region"/>
    <property type="match status" value="1"/>
</dbReference>
<dbReference type="PROSITE" id="PS50990">
    <property type="entry name" value="PEPTIDASE_C39"/>
    <property type="match status" value="1"/>
</dbReference>
<feature type="transmembrane region" description="Helical" evidence="11">
    <location>
        <begin position="277"/>
        <end position="296"/>
    </location>
</feature>
<dbReference type="Proteomes" id="UP000078437">
    <property type="component" value="Chromosome"/>
</dbReference>
<dbReference type="PROSITE" id="PS50929">
    <property type="entry name" value="ABC_TM1F"/>
    <property type="match status" value="1"/>
</dbReference>
<evidence type="ECO:0000259" key="13">
    <source>
        <dbReference type="PROSITE" id="PS50929"/>
    </source>
</evidence>
<dbReference type="InterPro" id="IPR005074">
    <property type="entry name" value="Peptidase_C39"/>
</dbReference>
<reference evidence="16" key="2">
    <citation type="submission" date="2016-01" db="EMBL/GenBank/DDBJ databases">
        <title>Complete genome sequence of Agromyces aureus AR33T and comparison with related organisms.</title>
        <authorList>
            <person name="Corretto E."/>
            <person name="Antonielli L."/>
            <person name="Sessitsch A."/>
            <person name="Brader G."/>
        </authorList>
    </citation>
    <scope>NUCLEOTIDE SEQUENCE [LARGE SCALE GENOMIC DNA]</scope>
    <source>
        <strain evidence="16">AR33</strain>
    </source>
</reference>
<feature type="domain" description="Peptidase C39" evidence="14">
    <location>
        <begin position="1"/>
        <end position="108"/>
    </location>
</feature>
<sequence>MVATALGRYTSIREIRGQIDTGRDGASMRQLAEFARSNGFDARAYRVQSAEDLTQVPLPAISPWKRSHFVVVERLDRDSVSIVDPALGRSSVTPEEFWEDFGRAALVLTPNESFVRVPRPPLNFLRFVRPYIPRSPFRIGAIAVLALLLFGLVLVPPAIMQYIFDSVIPGDEPSALGPILFGVALLGVAYLASFLVRSELLLWLETRLDASLMGDFLQHLLALPYKYFQVRQLGDILVRVSSTAYVRDVLSSRLLSLMIDSLFVIGYVFVISLQSTALALVVLVIAAIQIAVVLSATRRAQALTERELAEMSNAQSVLLETVSGIEMVKSTGLEDEALRRWSVDFTKQLQASVGRRRLDNLVSGLLAGVGYLTPVLFLIVASVFVLTREITVGQAVSLNVLAGAALAPIAALGAALQSLLTARVHLERLRDILDEPSEEVGADLPPAEISGAVQVSGVSFAYGSNTSNVLEDVSFDVRPGEFIAIIGPSGSGKSTLARVLVGLLRPTEGTVGFDGTGLGSMNLRSVRKQLGIVTQASDAVSGTLRSNIRFGRLWITDEAVVHAATMAGLAGDISRMPLGLETPLGEAGLGLSGGQLQRLAIARAVAASPRILLMDEATSHLDARTEYEVCRNLATLECTRVVIAHRLSTIVDADRILYLQNGRVELMGRHDELLSEPGYADFFARQSSALA</sequence>
<dbReference type="GO" id="GO:0140359">
    <property type="term" value="F:ABC-type transporter activity"/>
    <property type="evidence" value="ECO:0007669"/>
    <property type="project" value="InterPro"/>
</dbReference>
<evidence type="ECO:0000256" key="3">
    <source>
        <dbReference type="ARBA" id="ARBA00022475"/>
    </source>
</evidence>
<keyword evidence="2" id="KW-0813">Transport</keyword>
<dbReference type="InterPro" id="IPR036640">
    <property type="entry name" value="ABC1_TM_sf"/>
</dbReference>
<evidence type="ECO:0000256" key="6">
    <source>
        <dbReference type="ARBA" id="ARBA00022807"/>
    </source>
</evidence>
<evidence type="ECO:0000259" key="12">
    <source>
        <dbReference type="PROSITE" id="PS50893"/>
    </source>
</evidence>
<evidence type="ECO:0000256" key="8">
    <source>
        <dbReference type="ARBA" id="ARBA00022989"/>
    </source>
</evidence>
<dbReference type="SMART" id="SM00382">
    <property type="entry name" value="AAA"/>
    <property type="match status" value="1"/>
</dbReference>
<accession>A0A191WBJ5</accession>
<comment type="similarity">
    <text evidence="10">Belongs to the ABC transporter superfamily. Lipid exporter (TC 3.A.1.106) family.</text>
</comment>
<evidence type="ECO:0000256" key="2">
    <source>
        <dbReference type="ARBA" id="ARBA00022448"/>
    </source>
</evidence>
<evidence type="ECO:0000256" key="1">
    <source>
        <dbReference type="ARBA" id="ARBA00004651"/>
    </source>
</evidence>
<keyword evidence="6" id="KW-0788">Thiol protease</keyword>
<dbReference type="Pfam" id="PF00664">
    <property type="entry name" value="ABC_membrane"/>
    <property type="match status" value="1"/>
</dbReference>
<evidence type="ECO:0000313" key="16">
    <source>
        <dbReference type="Proteomes" id="UP000078437"/>
    </source>
</evidence>
<dbReference type="Gene3D" id="3.40.50.300">
    <property type="entry name" value="P-loop containing nucleotide triphosphate hydrolases"/>
    <property type="match status" value="1"/>
</dbReference>
<name>A0A191WBJ5_9MICO</name>
<dbReference type="PANTHER" id="PTHR24221:SF606">
    <property type="entry name" value="COLICIN V SECRETION-PROCESSING ATP-BINDING PROTEIN"/>
    <property type="match status" value="1"/>
</dbReference>
<dbReference type="PANTHER" id="PTHR24221">
    <property type="entry name" value="ATP-BINDING CASSETTE SUB-FAMILY B"/>
    <property type="match status" value="1"/>
</dbReference>
<gene>
    <name evidence="15" type="ORF">ATC03_01485</name>
</gene>
<dbReference type="KEGG" id="agy:ATC03_01485"/>
<reference evidence="15 16" key="1">
    <citation type="journal article" date="2016" name="Int. J. Syst. Evol. Microbiol.">
        <title>Agromyces aureus sp. nov., isolated from the rhizosphere of Salix caprea L. grown in a heavy-metal-contaminated soil.</title>
        <authorList>
            <person name="Corretto E."/>
            <person name="Antonielli L."/>
            <person name="Sessitsch A."/>
            <person name="Compant S."/>
            <person name="Gorfer M."/>
            <person name="Kuffner M."/>
            <person name="Brader G."/>
        </authorList>
    </citation>
    <scope>NUCLEOTIDE SEQUENCE [LARGE SCALE GENOMIC DNA]</scope>
    <source>
        <strain evidence="15 16">AR33</strain>
    </source>
</reference>
<keyword evidence="3" id="KW-1003">Cell membrane</keyword>
<dbReference type="Pfam" id="PF03412">
    <property type="entry name" value="Peptidase_C39"/>
    <property type="match status" value="1"/>
</dbReference>
<dbReference type="Gene3D" id="3.90.70.10">
    <property type="entry name" value="Cysteine proteinases"/>
    <property type="match status" value="1"/>
</dbReference>
<keyword evidence="4 11" id="KW-0812">Transmembrane</keyword>
<dbReference type="GO" id="GO:0016887">
    <property type="term" value="F:ATP hydrolysis activity"/>
    <property type="evidence" value="ECO:0007669"/>
    <property type="project" value="InterPro"/>
</dbReference>
<feature type="transmembrane region" description="Helical" evidence="11">
    <location>
        <begin position="176"/>
        <end position="196"/>
    </location>
</feature>
<evidence type="ECO:0000256" key="11">
    <source>
        <dbReference type="SAM" id="Phobius"/>
    </source>
</evidence>
<dbReference type="CDD" id="cd18779">
    <property type="entry name" value="ABC_6TM_T1SS_like"/>
    <property type="match status" value="1"/>
</dbReference>
<dbReference type="AlphaFoldDB" id="A0A191WBJ5"/>
<dbReference type="GO" id="GO:0005886">
    <property type="term" value="C:plasma membrane"/>
    <property type="evidence" value="ECO:0007669"/>
    <property type="project" value="UniProtKB-SubCell"/>
</dbReference>
<dbReference type="PROSITE" id="PS50893">
    <property type="entry name" value="ABC_TRANSPORTER_2"/>
    <property type="match status" value="1"/>
</dbReference>
<dbReference type="InterPro" id="IPR039421">
    <property type="entry name" value="Type_1_exporter"/>
</dbReference>
<keyword evidence="6" id="KW-0645">Protease</keyword>
<feature type="domain" description="ABC transporter" evidence="12">
    <location>
        <begin position="453"/>
        <end position="686"/>
    </location>
</feature>
<organism evidence="15 16">
    <name type="scientific">Agromyces aureus</name>
    <dbReference type="NCBI Taxonomy" id="453304"/>
    <lineage>
        <taxon>Bacteria</taxon>
        <taxon>Bacillati</taxon>
        <taxon>Actinomycetota</taxon>
        <taxon>Actinomycetes</taxon>
        <taxon>Micrococcales</taxon>
        <taxon>Microbacteriaceae</taxon>
        <taxon>Agromyces</taxon>
    </lineage>
</organism>
<evidence type="ECO:0000259" key="14">
    <source>
        <dbReference type="PROSITE" id="PS50990"/>
    </source>
</evidence>
<dbReference type="GO" id="GO:0034040">
    <property type="term" value="F:ATPase-coupled lipid transmembrane transporter activity"/>
    <property type="evidence" value="ECO:0007669"/>
    <property type="project" value="TreeGrafter"/>
</dbReference>
<keyword evidence="6" id="KW-0378">Hydrolase</keyword>